<dbReference type="GO" id="GO:0009289">
    <property type="term" value="C:pilus"/>
    <property type="evidence" value="ECO:0007669"/>
    <property type="project" value="InterPro"/>
</dbReference>
<gene>
    <name evidence="1" type="ORF">CHI95_17250</name>
</gene>
<name>A0A264VR31_PRORE</name>
<organism evidence="1 2">
    <name type="scientific">Providencia rettgeri</name>
    <dbReference type="NCBI Taxonomy" id="587"/>
    <lineage>
        <taxon>Bacteria</taxon>
        <taxon>Pseudomonadati</taxon>
        <taxon>Pseudomonadota</taxon>
        <taxon>Gammaproteobacteria</taxon>
        <taxon>Enterobacterales</taxon>
        <taxon>Morganellaceae</taxon>
        <taxon>Providencia</taxon>
    </lineage>
</organism>
<dbReference type="AlphaFoldDB" id="A0A264VR31"/>
<evidence type="ECO:0008006" key="3">
    <source>
        <dbReference type="Google" id="ProtNLM"/>
    </source>
</evidence>
<dbReference type="EMBL" id="NOWC01000023">
    <property type="protein sequence ID" value="OZS73287.1"/>
    <property type="molecule type" value="Genomic_DNA"/>
</dbReference>
<sequence>MKIIKLTYILCFFSYFLFGKVQAGVVNYYASISNFTSSNDFPQGGFIDGLVFNSSMTVNISGSTIYRVIYKDGTCSTSSKSYNWKRYLIIPESVKDSTNILTLSLTSNSERFLVGMNGGVAHYAYKIDSPNGSITGCIIGKTYSGGLVGANTKVIFQSSITKEPGTAVTAKTYSFSVPVRIVAVVDGTGNGWYSEALSYPPLEKANFPITITNFCNISQASYEFDFGSLTEGAVNESGFSKESDTKNLDINCVEPANVTLSVITANNENGNPNKVKMGDDLVADFYINNLLQNNTVFTGTDNIHIPLHAILRRNINSVNSVNSIQAGEYIGNSVIKITFQ</sequence>
<dbReference type="RefSeq" id="WP_094962351.1">
    <property type="nucleotide sequence ID" value="NZ_NOWC01000023.1"/>
</dbReference>
<dbReference type="InterPro" id="IPR036937">
    <property type="entry name" value="Adhesion_dom_fimbrial_sf"/>
</dbReference>
<dbReference type="GO" id="GO:0007155">
    <property type="term" value="P:cell adhesion"/>
    <property type="evidence" value="ECO:0007669"/>
    <property type="project" value="InterPro"/>
</dbReference>
<protein>
    <recommendedName>
        <fullName evidence="3">Fimbrial protein</fullName>
    </recommendedName>
</protein>
<evidence type="ECO:0000313" key="2">
    <source>
        <dbReference type="Proteomes" id="UP000216001"/>
    </source>
</evidence>
<dbReference type="Proteomes" id="UP000216001">
    <property type="component" value="Unassembled WGS sequence"/>
</dbReference>
<accession>A0A264VR31</accession>
<reference evidence="1 2" key="1">
    <citation type="submission" date="2017-07" db="EMBL/GenBank/DDBJ databases">
        <title>blaIMP-27 on transferable plasmids in Proteus mirabilis and Providencia rettgeri.</title>
        <authorList>
            <person name="Potter R."/>
        </authorList>
    </citation>
    <scope>NUCLEOTIDE SEQUENCE [LARGE SCALE GENOMIC DNA]</scope>
    <source>
        <strain evidence="1 2">PR1</strain>
    </source>
</reference>
<proteinExistence type="predicted"/>
<comment type="caution">
    <text evidence="1">The sequence shown here is derived from an EMBL/GenBank/DDBJ whole genome shotgun (WGS) entry which is preliminary data.</text>
</comment>
<dbReference type="Gene3D" id="2.60.40.1090">
    <property type="entry name" value="Fimbrial-type adhesion domain"/>
    <property type="match status" value="1"/>
</dbReference>
<evidence type="ECO:0000313" key="1">
    <source>
        <dbReference type="EMBL" id="OZS73287.1"/>
    </source>
</evidence>